<dbReference type="InterPro" id="IPR025660">
    <property type="entry name" value="Pept_his_AS"/>
</dbReference>
<protein>
    <submittedName>
        <fullName evidence="4">Cathepsin L</fullName>
    </submittedName>
    <submittedName>
        <fullName evidence="5">Cathepsin_L</fullName>
    </submittedName>
</protein>
<gene>
    <name evidence="4" type="ORF">HINF_LOCUS63223</name>
    <name evidence="5" type="ORF">HINF_LOCUS9608</name>
</gene>
<dbReference type="CDD" id="cd02248">
    <property type="entry name" value="Peptidase_C1A"/>
    <property type="match status" value="1"/>
</dbReference>
<reference evidence="4" key="1">
    <citation type="submission" date="2023-06" db="EMBL/GenBank/DDBJ databases">
        <authorList>
            <person name="Kurt Z."/>
        </authorList>
    </citation>
    <scope>NUCLEOTIDE SEQUENCE</scope>
</reference>
<dbReference type="SMART" id="SM00645">
    <property type="entry name" value="Pept_C1"/>
    <property type="match status" value="1"/>
</dbReference>
<sequence>MFVSVLAALPVYNTYRAKITYTVPWINNTQHADVARDVNSHRVKYAFYNNSGEICDYTVVSETSNKYARTTKDTYECVFTKSMWANADVMFVPDLAPYTQLADTKIHGTPIEHYRYINDYIDRNQPNNLSYTEVRTYQQDFYCQRTDQGCVPLKWYMNSKSNFHSHYDIYIIEYSDFEFTTEEKDFVFYDFNGIAVCNAVPDPDPENPDGPTHRGFINMFKMFSKVNEIKVTSTVQKNLALINEWRQNENFTFKVAPNHMIDMEIEDIIRTKTGKAKFQQLKEEKTPFNDEYFLDTPYMEDLPNNLDWRVKGALTYAKDQLFCGSCWTFSAVGVLESRINIARINAGIKDPLITLSEQSVVDCHWQYKLENGFQTSMGCEGGDEDDVLYNWVGKNKFATDHKYQYLGQNDWCKPQLSDFTGYKVKAWHRVPFNSVVQLKRALMSGPVAVGVAVPATFAFYAGGVYNDVRCGSKFTDIGHAVVAVGWGESEFGPYWIIRNSWSPLWGQDGYINIAMKDNLCGVMTIASYIDIEKE</sequence>
<proteinExistence type="inferred from homology"/>
<reference evidence="5 6" key="2">
    <citation type="submission" date="2024-07" db="EMBL/GenBank/DDBJ databases">
        <authorList>
            <person name="Akdeniz Z."/>
        </authorList>
    </citation>
    <scope>NUCLEOTIDE SEQUENCE [LARGE SCALE GENOMIC DNA]</scope>
</reference>
<dbReference type="EMBL" id="CAXDID020000020">
    <property type="protein sequence ID" value="CAL5986840.1"/>
    <property type="molecule type" value="Genomic_DNA"/>
</dbReference>
<evidence type="ECO:0000259" key="3">
    <source>
        <dbReference type="SMART" id="SM00645"/>
    </source>
</evidence>
<keyword evidence="2" id="KW-1015">Disulfide bond</keyword>
<accession>A0AA86RIT4</accession>
<evidence type="ECO:0000313" key="6">
    <source>
        <dbReference type="Proteomes" id="UP001642409"/>
    </source>
</evidence>
<dbReference type="Proteomes" id="UP001642409">
    <property type="component" value="Unassembled WGS sequence"/>
</dbReference>
<evidence type="ECO:0000313" key="5">
    <source>
        <dbReference type="EMBL" id="CAL5986840.1"/>
    </source>
</evidence>
<evidence type="ECO:0000313" key="4">
    <source>
        <dbReference type="EMBL" id="CAI9975578.1"/>
    </source>
</evidence>
<dbReference type="EMBL" id="CATOUU010001169">
    <property type="protein sequence ID" value="CAI9975578.1"/>
    <property type="molecule type" value="Genomic_DNA"/>
</dbReference>
<keyword evidence="6" id="KW-1185">Reference proteome</keyword>
<feature type="domain" description="Peptidase C1A papain C-terminal" evidence="3">
    <location>
        <begin position="302"/>
        <end position="530"/>
    </location>
</feature>
<dbReference type="GO" id="GO:0006508">
    <property type="term" value="P:proteolysis"/>
    <property type="evidence" value="ECO:0007669"/>
    <property type="project" value="InterPro"/>
</dbReference>
<dbReference type="PROSITE" id="PS00639">
    <property type="entry name" value="THIOL_PROTEASE_HIS"/>
    <property type="match status" value="1"/>
</dbReference>
<evidence type="ECO:0000256" key="2">
    <source>
        <dbReference type="ARBA" id="ARBA00023157"/>
    </source>
</evidence>
<dbReference type="SUPFAM" id="SSF54001">
    <property type="entry name" value="Cysteine proteinases"/>
    <property type="match status" value="1"/>
</dbReference>
<dbReference type="PROSITE" id="PS00640">
    <property type="entry name" value="THIOL_PROTEASE_ASN"/>
    <property type="match status" value="1"/>
</dbReference>
<dbReference type="PRINTS" id="PR00705">
    <property type="entry name" value="PAPAIN"/>
</dbReference>
<dbReference type="Gene3D" id="3.90.70.10">
    <property type="entry name" value="Cysteine proteinases"/>
    <property type="match status" value="1"/>
</dbReference>
<evidence type="ECO:0000256" key="1">
    <source>
        <dbReference type="ARBA" id="ARBA00008455"/>
    </source>
</evidence>
<dbReference type="InterPro" id="IPR039417">
    <property type="entry name" value="Peptidase_C1A_papain-like"/>
</dbReference>
<name>A0AA86RIT4_9EUKA</name>
<dbReference type="Pfam" id="PF00112">
    <property type="entry name" value="Peptidase_C1"/>
    <property type="match status" value="1"/>
</dbReference>
<comment type="caution">
    <text evidence="4">The sequence shown here is derived from an EMBL/GenBank/DDBJ whole genome shotgun (WGS) entry which is preliminary data.</text>
</comment>
<dbReference type="GO" id="GO:0008234">
    <property type="term" value="F:cysteine-type peptidase activity"/>
    <property type="evidence" value="ECO:0007669"/>
    <property type="project" value="InterPro"/>
</dbReference>
<dbReference type="InterPro" id="IPR025661">
    <property type="entry name" value="Pept_asp_AS"/>
</dbReference>
<dbReference type="PANTHER" id="PTHR12411">
    <property type="entry name" value="CYSTEINE PROTEASE FAMILY C1-RELATED"/>
    <property type="match status" value="1"/>
</dbReference>
<dbReference type="InterPro" id="IPR013128">
    <property type="entry name" value="Peptidase_C1A"/>
</dbReference>
<dbReference type="InterPro" id="IPR000668">
    <property type="entry name" value="Peptidase_C1A_C"/>
</dbReference>
<dbReference type="AlphaFoldDB" id="A0AA86RIT4"/>
<dbReference type="InterPro" id="IPR000169">
    <property type="entry name" value="Pept_cys_AS"/>
</dbReference>
<organism evidence="4">
    <name type="scientific">Hexamita inflata</name>
    <dbReference type="NCBI Taxonomy" id="28002"/>
    <lineage>
        <taxon>Eukaryota</taxon>
        <taxon>Metamonada</taxon>
        <taxon>Diplomonadida</taxon>
        <taxon>Hexamitidae</taxon>
        <taxon>Hexamitinae</taxon>
        <taxon>Hexamita</taxon>
    </lineage>
</organism>
<dbReference type="PROSITE" id="PS00139">
    <property type="entry name" value="THIOL_PROTEASE_CYS"/>
    <property type="match status" value="1"/>
</dbReference>
<comment type="similarity">
    <text evidence="1">Belongs to the peptidase C1 family.</text>
</comment>
<dbReference type="InterPro" id="IPR038765">
    <property type="entry name" value="Papain-like_cys_pep_sf"/>
</dbReference>